<dbReference type="Proteomes" id="UP000594638">
    <property type="component" value="Unassembled WGS sequence"/>
</dbReference>
<evidence type="ECO:0000313" key="1">
    <source>
        <dbReference type="EMBL" id="CAA2996804.1"/>
    </source>
</evidence>
<protein>
    <submittedName>
        <fullName evidence="1">Uncharacterized protein</fullName>
    </submittedName>
</protein>
<evidence type="ECO:0000313" key="2">
    <source>
        <dbReference type="Proteomes" id="UP000594638"/>
    </source>
</evidence>
<reference evidence="1 2" key="1">
    <citation type="submission" date="2019-12" db="EMBL/GenBank/DDBJ databases">
        <authorList>
            <person name="Alioto T."/>
            <person name="Alioto T."/>
            <person name="Gomez Garrido J."/>
        </authorList>
    </citation>
    <scope>NUCLEOTIDE SEQUENCE [LARGE SCALE GENOMIC DNA]</scope>
</reference>
<dbReference type="Gramene" id="OE9A108813T1">
    <property type="protein sequence ID" value="OE9A108813C1"/>
    <property type="gene ID" value="OE9A108813"/>
</dbReference>
<accession>A0A8S0SXB7</accession>
<dbReference type="SMR" id="A0A8S0SXB7"/>
<feature type="non-terminal residue" evidence="1">
    <location>
        <position position="51"/>
    </location>
</feature>
<sequence>TVLDSTHHFIVTYEGFQPFFKSVSTCIFGTLGLSAYEKLRVTFAHDVRFGP</sequence>
<organism evidence="1 2">
    <name type="scientific">Olea europaea subsp. europaea</name>
    <dbReference type="NCBI Taxonomy" id="158383"/>
    <lineage>
        <taxon>Eukaryota</taxon>
        <taxon>Viridiplantae</taxon>
        <taxon>Streptophyta</taxon>
        <taxon>Embryophyta</taxon>
        <taxon>Tracheophyta</taxon>
        <taxon>Spermatophyta</taxon>
        <taxon>Magnoliopsida</taxon>
        <taxon>eudicotyledons</taxon>
        <taxon>Gunneridae</taxon>
        <taxon>Pentapetalae</taxon>
        <taxon>asterids</taxon>
        <taxon>lamiids</taxon>
        <taxon>Lamiales</taxon>
        <taxon>Oleaceae</taxon>
        <taxon>Oleeae</taxon>
        <taxon>Olea</taxon>
    </lineage>
</organism>
<feature type="non-terminal residue" evidence="1">
    <location>
        <position position="1"/>
    </location>
</feature>
<proteinExistence type="predicted"/>
<name>A0A8S0SXB7_OLEEU</name>
<gene>
    <name evidence="1" type="ORF">OLEA9_A108813</name>
</gene>
<comment type="caution">
    <text evidence="1">The sequence shown here is derived from an EMBL/GenBank/DDBJ whole genome shotgun (WGS) entry which is preliminary data.</text>
</comment>
<dbReference type="AlphaFoldDB" id="A0A8S0SXB7"/>
<dbReference type="EMBL" id="CACTIH010005535">
    <property type="protein sequence ID" value="CAA2996804.1"/>
    <property type="molecule type" value="Genomic_DNA"/>
</dbReference>
<keyword evidence="2" id="KW-1185">Reference proteome</keyword>